<evidence type="ECO:0000256" key="4">
    <source>
        <dbReference type="PROSITE-ProRule" id="PRU00108"/>
    </source>
</evidence>
<accession>C7E1Y2</accession>
<evidence type="ECO:0000256" key="2">
    <source>
        <dbReference type="ARBA" id="ARBA00023155"/>
    </source>
</evidence>
<proteinExistence type="evidence at transcript level"/>
<dbReference type="SUPFAM" id="SSF46689">
    <property type="entry name" value="Homeodomain-like"/>
    <property type="match status" value="1"/>
</dbReference>
<keyword evidence="1 4" id="KW-0238">DNA-binding</keyword>
<dbReference type="Pfam" id="PF00046">
    <property type="entry name" value="Homeodomain"/>
    <property type="match status" value="1"/>
</dbReference>
<feature type="DNA-binding region" description="Homeobox" evidence="4">
    <location>
        <begin position="132"/>
        <end position="191"/>
    </location>
</feature>
<dbReference type="PANTHER" id="PTHR45664:SF12">
    <property type="entry name" value="PANCREAS_DUODENUM HOMEOBOX PROTEIN 1"/>
    <property type="match status" value="1"/>
</dbReference>
<dbReference type="PROSITE" id="PS50071">
    <property type="entry name" value="HOMEOBOX_2"/>
    <property type="match status" value="1"/>
</dbReference>
<dbReference type="InterPro" id="IPR017970">
    <property type="entry name" value="Homeobox_CS"/>
</dbReference>
<dbReference type="GO" id="GO:0045944">
    <property type="term" value="P:positive regulation of transcription by RNA polymerase II"/>
    <property type="evidence" value="ECO:0007669"/>
    <property type="project" value="UniProtKB-ARBA"/>
</dbReference>
<protein>
    <submittedName>
        <fullName evidence="7">Xlox/Cdx</fullName>
    </submittedName>
</protein>
<dbReference type="CDD" id="cd00086">
    <property type="entry name" value="homeodomain"/>
    <property type="match status" value="1"/>
</dbReference>
<dbReference type="GO" id="GO:0005634">
    <property type="term" value="C:nucleus"/>
    <property type="evidence" value="ECO:0007669"/>
    <property type="project" value="UniProtKB-SubCell"/>
</dbReference>
<evidence type="ECO:0000313" key="7">
    <source>
        <dbReference type="EMBL" id="ACT36590.1"/>
    </source>
</evidence>
<reference evidence="7" key="1">
    <citation type="journal article" date="2007" name="PLoS ONE">
        <title>Pre-bilaterian origins of the Hox cluster and the Hox code: evidence from the sea anemone, Nematostella vectensis.</title>
        <authorList>
            <person name="Ryan J.F."/>
            <person name="Mazza M.E."/>
            <person name="Pang K."/>
            <person name="Matus D.Q."/>
            <person name="Baxevanis A.D."/>
            <person name="Martindale M.Q."/>
            <person name="Finnerty J.R."/>
        </authorList>
    </citation>
    <scope>NUCLEOTIDE SEQUENCE</scope>
</reference>
<keyword evidence="3 4" id="KW-0539">Nucleus</keyword>
<evidence type="ECO:0000256" key="5">
    <source>
        <dbReference type="RuleBase" id="RU000682"/>
    </source>
</evidence>
<keyword evidence="2 4" id="KW-0371">Homeobox</keyword>
<dbReference type="InterPro" id="IPR020479">
    <property type="entry name" value="HD_metazoa"/>
</dbReference>
<name>C7E1Y2_NEMVE</name>
<dbReference type="Gene3D" id="1.10.10.60">
    <property type="entry name" value="Homeodomain-like"/>
    <property type="match status" value="1"/>
</dbReference>
<dbReference type="GO" id="GO:0043565">
    <property type="term" value="F:sequence-specific DNA binding"/>
    <property type="evidence" value="ECO:0007669"/>
    <property type="project" value="UniProtKB-ARBA"/>
</dbReference>
<feature type="domain" description="Homeobox" evidence="6">
    <location>
        <begin position="130"/>
        <end position="190"/>
    </location>
</feature>
<evidence type="ECO:0000259" key="6">
    <source>
        <dbReference type="PROSITE" id="PS50071"/>
    </source>
</evidence>
<dbReference type="EMBL" id="GQ240848">
    <property type="protein sequence ID" value="ACT36590.1"/>
    <property type="molecule type" value="mRNA"/>
</dbReference>
<dbReference type="InterPro" id="IPR009057">
    <property type="entry name" value="Homeodomain-like_sf"/>
</dbReference>
<dbReference type="AlphaFoldDB" id="C7E1Y2"/>
<dbReference type="InterPro" id="IPR001356">
    <property type="entry name" value="HD"/>
</dbReference>
<dbReference type="HOGENOM" id="CLU_049543_10_2_1"/>
<dbReference type="PRINTS" id="PR00024">
    <property type="entry name" value="HOMEOBOX"/>
</dbReference>
<dbReference type="PROSITE" id="PS00027">
    <property type="entry name" value="HOMEOBOX_1"/>
    <property type="match status" value="1"/>
</dbReference>
<dbReference type="SMART" id="SM00389">
    <property type="entry name" value="HOX"/>
    <property type="match status" value="1"/>
</dbReference>
<dbReference type="GO" id="GO:0000981">
    <property type="term" value="F:DNA-binding transcription factor activity, RNA polymerase II-specific"/>
    <property type="evidence" value="ECO:0007669"/>
    <property type="project" value="InterPro"/>
</dbReference>
<dbReference type="PANTHER" id="PTHR45664">
    <property type="entry name" value="PROTEIN ZERKNUELLT 1-RELATED"/>
    <property type="match status" value="1"/>
</dbReference>
<evidence type="ECO:0000256" key="1">
    <source>
        <dbReference type="ARBA" id="ARBA00023125"/>
    </source>
</evidence>
<sequence>MARFGSSAFFANCAPQFNPLYSDAQSSEGAYGEGAVELSERGFGPLAAVPYFFEPPRASLDEFARFSAPQFVWGGVPWTGSVHRTGTVESGVIPTVYSSSGVATTPSATTTFKSDDASTSLGHKAWSSAQVRSRARTAYTASQQLELEKEFLYSRYITRTRRKELANTLDLSEKHIKIWFQNRRMKKKKTDSNGAFEGVKANTREIREMYRIVVDDV</sequence>
<comment type="subcellular location">
    <subcellularLocation>
        <location evidence="4 5">Nucleus</location>
    </subcellularLocation>
</comment>
<reference evidence="7" key="2">
    <citation type="submission" date="2009-06" db="EMBL/GenBank/DDBJ databases">
        <authorList>
            <person name="Pang K."/>
            <person name="Martindale M.Q."/>
        </authorList>
    </citation>
    <scope>NUCLEOTIDE SEQUENCE</scope>
</reference>
<evidence type="ECO:0000256" key="3">
    <source>
        <dbReference type="ARBA" id="ARBA00023242"/>
    </source>
</evidence>
<organism evidence="7">
    <name type="scientific">Nematostella vectensis</name>
    <name type="common">Starlet sea anemone</name>
    <dbReference type="NCBI Taxonomy" id="45351"/>
    <lineage>
        <taxon>Eukaryota</taxon>
        <taxon>Metazoa</taxon>
        <taxon>Cnidaria</taxon>
        <taxon>Anthozoa</taxon>
        <taxon>Hexacorallia</taxon>
        <taxon>Actiniaria</taxon>
        <taxon>Edwardsiidae</taxon>
        <taxon>Nematostella</taxon>
    </lineage>
</organism>